<organism evidence="3 4">
    <name type="scientific">Rhizobium leguminosarum</name>
    <dbReference type="NCBI Taxonomy" id="384"/>
    <lineage>
        <taxon>Bacteria</taxon>
        <taxon>Pseudomonadati</taxon>
        <taxon>Pseudomonadota</taxon>
        <taxon>Alphaproteobacteria</taxon>
        <taxon>Hyphomicrobiales</taxon>
        <taxon>Rhizobiaceae</taxon>
        <taxon>Rhizobium/Agrobacterium group</taxon>
        <taxon>Rhizobium</taxon>
    </lineage>
</organism>
<evidence type="ECO:0008006" key="5">
    <source>
        <dbReference type="Google" id="ProtNLM"/>
    </source>
</evidence>
<dbReference type="Pfam" id="PF12500">
    <property type="entry name" value="TRSP"/>
    <property type="match status" value="1"/>
</dbReference>
<dbReference type="InterPro" id="IPR041688">
    <property type="entry name" value="PRTase_2"/>
</dbReference>
<reference evidence="3 4" key="1">
    <citation type="submission" date="2020-01" db="EMBL/GenBank/DDBJ databases">
        <title>Rhizobium genotypes associated with high levels of biological nitrogen fixation by grain legumes in a temperate-maritime cropping system.</title>
        <authorList>
            <person name="Maluk M."/>
            <person name="Francesc Ferrando Molina F."/>
            <person name="Lopez Del Egido L."/>
            <person name="Lafos M."/>
            <person name="Langarica-Fuentes A."/>
            <person name="Gebre Yohannes G."/>
            <person name="Young M.W."/>
            <person name="Martin P."/>
            <person name="Gantlett R."/>
            <person name="Kenicer G."/>
            <person name="Hawes C."/>
            <person name="Begg G.S."/>
            <person name="Quilliam R.S."/>
            <person name="Squire G.R."/>
            <person name="Poole P.S."/>
            <person name="Young P.W."/>
            <person name="Iannetta P.M."/>
            <person name="James E.K."/>
        </authorList>
    </citation>
    <scope>NUCLEOTIDE SEQUENCE [LARGE SCALE GENOMIC DNA]</scope>
    <source>
        <strain evidence="3 4">JHI944</strain>
    </source>
</reference>
<accession>A0A6P0DLT8</accession>
<dbReference type="CDD" id="cd06223">
    <property type="entry name" value="PRTases_typeI"/>
    <property type="match status" value="1"/>
</dbReference>
<dbReference type="InterPro" id="IPR029057">
    <property type="entry name" value="PRTase-like"/>
</dbReference>
<dbReference type="InterPro" id="IPR022537">
    <property type="entry name" value="TRSP_dom"/>
</dbReference>
<evidence type="ECO:0000313" key="3">
    <source>
        <dbReference type="EMBL" id="NEK52196.1"/>
    </source>
</evidence>
<comment type="caution">
    <text evidence="3">The sequence shown here is derived from an EMBL/GenBank/DDBJ whole genome shotgun (WGS) entry which is preliminary data.</text>
</comment>
<evidence type="ECO:0000259" key="2">
    <source>
        <dbReference type="Pfam" id="PF15609"/>
    </source>
</evidence>
<dbReference type="PIRSF" id="PIRSF020967">
    <property type="entry name" value="UCP020967"/>
    <property type="match status" value="1"/>
</dbReference>
<dbReference type="AlphaFoldDB" id="A0A6P0DLT8"/>
<protein>
    <recommendedName>
        <fullName evidence="5">Phosphoribosyltransferase</fullName>
    </recommendedName>
</protein>
<dbReference type="Pfam" id="PF15609">
    <property type="entry name" value="PRTase_2"/>
    <property type="match status" value="1"/>
</dbReference>
<feature type="domain" description="TRSP" evidence="1">
    <location>
        <begin position="241"/>
        <end position="326"/>
    </location>
</feature>
<name>A0A6P0DLT8_RHILE</name>
<dbReference type="InterPro" id="IPR011214">
    <property type="entry name" value="UCP020967"/>
</dbReference>
<proteinExistence type="predicted"/>
<dbReference type="Gene3D" id="3.40.50.2020">
    <property type="match status" value="1"/>
</dbReference>
<evidence type="ECO:0000313" key="4">
    <source>
        <dbReference type="Proteomes" id="UP000471409"/>
    </source>
</evidence>
<dbReference type="SUPFAM" id="SSF53271">
    <property type="entry name" value="PRTase-like"/>
    <property type="match status" value="1"/>
</dbReference>
<dbReference type="InterPro" id="IPR000836">
    <property type="entry name" value="PRTase_dom"/>
</dbReference>
<feature type="domain" description="Orotate phosphoribosyltransferase-like" evidence="2">
    <location>
        <begin position="1"/>
        <end position="174"/>
    </location>
</feature>
<evidence type="ECO:0000259" key="1">
    <source>
        <dbReference type="Pfam" id="PF12500"/>
    </source>
</evidence>
<dbReference type="EMBL" id="WXXP01000010">
    <property type="protein sequence ID" value="NEK52196.1"/>
    <property type="molecule type" value="Genomic_DNA"/>
</dbReference>
<sequence length="343" mass="37699">MFGFAQRINPRRSFLFVSKVLGRHIPVKPSTMRKTYKLLASQIPGDVVGPVLFVGMAETAVGLGAGVHQQWMDDNGRDDVVYICTTRHSLGAPLVCEFQEEHSHATRHLIHVPSSPNVNRLMESAKTLILVDDEASTGKTFGNLYSALPDALKKNITRVVLVTLTDWSVGAAERVIDKDVQNVSILAGSYSWTPNGSVAPSLDGPGLPLRDGPLISPNPDSDWGRLGVDQHLIRIQVPFEPEGKTLVLGTGENVWQPFLLAEHIESLGADVQFSSVTRSPISIGHVIRRKFAFEDNYGGHVPNYLYNVDPAEYSRVYLCSETERQHISPILIEALKNPHVVVG</sequence>
<gene>
    <name evidence="3" type="ORF">GUK36_22480</name>
</gene>
<dbReference type="Proteomes" id="UP000471409">
    <property type="component" value="Unassembled WGS sequence"/>
</dbReference>